<organism evidence="5 6">
    <name type="scientific">Actinidia rufa</name>
    <dbReference type="NCBI Taxonomy" id="165716"/>
    <lineage>
        <taxon>Eukaryota</taxon>
        <taxon>Viridiplantae</taxon>
        <taxon>Streptophyta</taxon>
        <taxon>Embryophyta</taxon>
        <taxon>Tracheophyta</taxon>
        <taxon>Spermatophyta</taxon>
        <taxon>Magnoliopsida</taxon>
        <taxon>eudicotyledons</taxon>
        <taxon>Gunneridae</taxon>
        <taxon>Pentapetalae</taxon>
        <taxon>asterids</taxon>
        <taxon>Ericales</taxon>
        <taxon>Actinidiaceae</taxon>
        <taxon>Actinidia</taxon>
    </lineage>
</organism>
<dbReference type="InterPro" id="IPR011684">
    <property type="entry name" value="NAB"/>
</dbReference>
<comment type="caution">
    <text evidence="5">The sequence shown here is derived from an EMBL/GenBank/DDBJ whole genome shotgun (WGS) entry which is preliminary data.</text>
</comment>
<proteinExistence type="inferred from homology"/>
<accession>A0A7J0HDG4</accession>
<keyword evidence="6" id="KW-1185">Reference proteome</keyword>
<feature type="domain" description="NAB" evidence="4">
    <location>
        <begin position="12"/>
        <end position="92"/>
    </location>
</feature>
<keyword evidence="1 3" id="KW-0175">Coiled coil</keyword>
<evidence type="ECO:0000313" key="5">
    <source>
        <dbReference type="EMBL" id="GFZ21011.1"/>
    </source>
</evidence>
<dbReference type="GO" id="GO:0016301">
    <property type="term" value="F:kinase activity"/>
    <property type="evidence" value="ECO:0007669"/>
    <property type="project" value="UniProtKB-KW"/>
</dbReference>
<dbReference type="Pfam" id="PF07765">
    <property type="entry name" value="KIP1"/>
    <property type="match status" value="1"/>
</dbReference>
<dbReference type="PROSITE" id="PS51774">
    <property type="entry name" value="NAB"/>
    <property type="match status" value="1"/>
</dbReference>
<dbReference type="OrthoDB" id="1924020at2759"/>
<dbReference type="Proteomes" id="UP000585474">
    <property type="component" value="Unassembled WGS sequence"/>
</dbReference>
<dbReference type="EMBL" id="BJWL01000029">
    <property type="protein sequence ID" value="GFZ21011.1"/>
    <property type="molecule type" value="Genomic_DNA"/>
</dbReference>
<dbReference type="InterPro" id="IPR051861">
    <property type="entry name" value="NET_actin-binding_domain"/>
</dbReference>
<protein>
    <submittedName>
        <fullName evidence="5">Kinase interacting (KIP1-like) family protein</fullName>
    </submittedName>
</protein>
<evidence type="ECO:0000256" key="3">
    <source>
        <dbReference type="SAM" id="Coils"/>
    </source>
</evidence>
<keyword evidence="5" id="KW-0418">Kinase</keyword>
<dbReference type="PANTHER" id="PTHR32258:SF22">
    <property type="entry name" value="PROTEIN NETWORKED 3A-LIKE"/>
    <property type="match status" value="1"/>
</dbReference>
<feature type="coiled-coil region" evidence="3">
    <location>
        <begin position="71"/>
        <end position="98"/>
    </location>
</feature>
<dbReference type="AlphaFoldDB" id="A0A7J0HDG4"/>
<dbReference type="PANTHER" id="PTHR32258">
    <property type="entry name" value="PROTEIN NETWORKED 4A"/>
    <property type="match status" value="1"/>
</dbReference>
<evidence type="ECO:0000313" key="6">
    <source>
        <dbReference type="Proteomes" id="UP000585474"/>
    </source>
</evidence>
<gene>
    <name evidence="5" type="ORF">Acr_29g0001730</name>
</gene>
<reference evidence="5 6" key="1">
    <citation type="submission" date="2019-07" db="EMBL/GenBank/DDBJ databases">
        <title>De Novo Assembly of kiwifruit Actinidia rufa.</title>
        <authorList>
            <person name="Sugita-Konishi S."/>
            <person name="Sato K."/>
            <person name="Mori E."/>
            <person name="Abe Y."/>
            <person name="Kisaki G."/>
            <person name="Hamano K."/>
            <person name="Suezawa K."/>
            <person name="Otani M."/>
            <person name="Fukuda T."/>
            <person name="Manabe T."/>
            <person name="Gomi K."/>
            <person name="Tabuchi M."/>
            <person name="Akimitsu K."/>
            <person name="Kataoka I."/>
        </authorList>
    </citation>
    <scope>NUCLEOTIDE SEQUENCE [LARGE SCALE GENOMIC DNA]</scope>
    <source>
        <strain evidence="6">cv. Fuchu</strain>
    </source>
</reference>
<dbReference type="GO" id="GO:0003779">
    <property type="term" value="F:actin binding"/>
    <property type="evidence" value="ECO:0007669"/>
    <property type="project" value="InterPro"/>
</dbReference>
<keyword evidence="5" id="KW-0808">Transferase</keyword>
<name>A0A7J0HDG4_9ERIC</name>
<evidence type="ECO:0000259" key="4">
    <source>
        <dbReference type="PROSITE" id="PS51774"/>
    </source>
</evidence>
<evidence type="ECO:0000256" key="2">
    <source>
        <dbReference type="ARBA" id="ARBA00038006"/>
    </source>
</evidence>
<evidence type="ECO:0000256" key="1">
    <source>
        <dbReference type="ARBA" id="ARBA00023054"/>
    </source>
</evidence>
<comment type="similarity">
    <text evidence="2">Belongs to the NET family.</text>
</comment>
<sequence length="228" mass="26779">MAEECSDQASSYSWWWDSHNHPHQSQWLQATLSDLDKKVKMMLTLVEEDGDSFTKRAEMYYKKRPELIEMIEDLHRSYRSLAERYDQLRSESSELVAESRSLPDSFKRIQHLPIGNLMPFNKIEVLEAPTLEAEKIVGFGKSEHGEIWDELRVKVSELIQDNLHQQAELVRRNEEKRKAIKVLRARISRLMEENSSLKSCLVGNKVDLKRNQSHMSRMKEIILGKLLR</sequence>